<dbReference type="OrthoDB" id="443992at2759"/>
<proteinExistence type="predicted"/>
<reference evidence="2 3" key="1">
    <citation type="submission" date="2016-02" db="EMBL/GenBank/DDBJ databases">
        <title>Genome analysis of coral dinoflagellate symbionts highlights evolutionary adaptations to a symbiotic lifestyle.</title>
        <authorList>
            <person name="Aranda M."/>
            <person name="Li Y."/>
            <person name="Liew Y.J."/>
            <person name="Baumgarten S."/>
            <person name="Simakov O."/>
            <person name="Wilson M."/>
            <person name="Piel J."/>
            <person name="Ashoor H."/>
            <person name="Bougouffa S."/>
            <person name="Bajic V.B."/>
            <person name="Ryu T."/>
            <person name="Ravasi T."/>
            <person name="Bayer T."/>
            <person name="Micklem G."/>
            <person name="Kim H."/>
            <person name="Bhak J."/>
            <person name="Lajeunesse T.C."/>
            <person name="Voolstra C.R."/>
        </authorList>
    </citation>
    <scope>NUCLEOTIDE SEQUENCE [LARGE SCALE GENOMIC DNA]</scope>
    <source>
        <strain evidence="2 3">CCMP2467</strain>
    </source>
</reference>
<accession>A0A1Q9DZ29</accession>
<evidence type="ECO:0000313" key="3">
    <source>
        <dbReference type="Proteomes" id="UP000186817"/>
    </source>
</evidence>
<dbReference type="SUPFAM" id="SSF52540">
    <property type="entry name" value="P-loop containing nucleoside triphosphate hydrolases"/>
    <property type="match status" value="1"/>
</dbReference>
<feature type="region of interest" description="Disordered" evidence="1">
    <location>
        <begin position="238"/>
        <end position="258"/>
    </location>
</feature>
<dbReference type="InterPro" id="IPR014001">
    <property type="entry name" value="Helicase_ATP-bd"/>
</dbReference>
<dbReference type="GO" id="GO:0005524">
    <property type="term" value="F:ATP binding"/>
    <property type="evidence" value="ECO:0007669"/>
    <property type="project" value="InterPro"/>
</dbReference>
<feature type="compositionally biased region" description="Polar residues" evidence="1">
    <location>
        <begin position="1099"/>
        <end position="1117"/>
    </location>
</feature>
<dbReference type="InterPro" id="IPR011545">
    <property type="entry name" value="DEAD/DEAH_box_helicase_dom"/>
</dbReference>
<protein>
    <submittedName>
        <fullName evidence="2">Uncharacterized protein</fullName>
    </submittedName>
</protein>
<comment type="caution">
    <text evidence="2">The sequence shown here is derived from an EMBL/GenBank/DDBJ whole genome shotgun (WGS) entry which is preliminary data.</text>
</comment>
<name>A0A1Q9DZ29_SYMMI</name>
<dbReference type="PROSITE" id="PS51192">
    <property type="entry name" value="HELICASE_ATP_BIND_1"/>
    <property type="match status" value="1"/>
</dbReference>
<organism evidence="2 3">
    <name type="scientific">Symbiodinium microadriaticum</name>
    <name type="common">Dinoflagellate</name>
    <name type="synonym">Zooxanthella microadriatica</name>
    <dbReference type="NCBI Taxonomy" id="2951"/>
    <lineage>
        <taxon>Eukaryota</taxon>
        <taxon>Sar</taxon>
        <taxon>Alveolata</taxon>
        <taxon>Dinophyceae</taxon>
        <taxon>Suessiales</taxon>
        <taxon>Symbiodiniaceae</taxon>
        <taxon>Symbiodinium</taxon>
    </lineage>
</organism>
<dbReference type="Gene3D" id="3.40.50.300">
    <property type="entry name" value="P-loop containing nucleotide triphosphate hydrolases"/>
    <property type="match status" value="1"/>
</dbReference>
<feature type="region of interest" description="Disordered" evidence="1">
    <location>
        <begin position="1096"/>
        <end position="1117"/>
    </location>
</feature>
<feature type="compositionally biased region" description="Basic and acidic residues" evidence="1">
    <location>
        <begin position="240"/>
        <end position="251"/>
    </location>
</feature>
<evidence type="ECO:0000313" key="2">
    <source>
        <dbReference type="EMBL" id="OLQ00423.1"/>
    </source>
</evidence>
<dbReference type="Pfam" id="PF00270">
    <property type="entry name" value="DEAD"/>
    <property type="match status" value="1"/>
</dbReference>
<dbReference type="EMBL" id="LSRX01000328">
    <property type="protein sequence ID" value="OLQ00423.1"/>
    <property type="molecule type" value="Genomic_DNA"/>
</dbReference>
<sequence>MKNVLECGYGSVDLRKWLQSQIWFTASALMWNPPLASLFLDAVMARFVEQGELDLPQYMQTSLLREAWGRGMWEADWLSVSSLSNRDYLQSQTIDGAAWLYHLLREGSQQIRLFWVGTYLLYAPGNFACLRCGIAEVNDVARIYVVPLSQASMEIPLDVALCLCDSLKCADDTCVSTVSWLLVQHAYSAGVKEKLSQSQCDGLWHKEAGRLSITGLREILLSFAVVCVLRPEQNPPRLRRPWEAPAKKSEPPPEPTRADVLGQMNAELAQAKTWQEEFAAVSKLVHGAVTLEEAHGTTIGRQVTRLSQHGSFNAKNVANQLLRSWLAQRQDWRETGRCALVPLSFRQAVLAATVLSGWPQQQQRQQQLQQSAKKTRKENSQVGAGLLSRMVGLQTGRATILHVCALHVASYMVRRWLLSEGVLELGVVDDIRIGKGSRQSFHVPKCYGLARRCSTWSIFVISALLHCCCAGSKTSLRTSTFVKWLMFSTPPLSLASDEDANKAEDWRRKYNHLLRRSVSVEQLFQLLQLQPLELMRQDWLRQVSPERYDTPEICVRMTQRSVCKTMQVLRAAASGLELGRWRRRRQLQDGLQLCYDPGFVRKADVLKSLTSKKRRGTKRKHFCEFKVKFDKSRLFELYEDSLLGLKELTEHQKVKLKEMEGLDNVHLSAPAGAGKTFVAVQHVLEHLNTHPSARLLYVAPSDSLGLHFIRWLSMRLASRKNHSEPELVQSRIQQMLSRITLLHRPYKHFQLPSLEGDRILRCVAGPDAEKCDMVVYDESHHIFSLPPEEMSSTLLPSLSAERRLLLSDESQSASVSPTYPDMARVKLSEVVRNTKRVVAAAATFQLNTQQADAVSSLGSDGPPLKTFLFDQVGEDLPKAYAEHIIKALWHVIKTFPDISLHERVALLVPDSDICRKIKQILQKHLSREFPHRSLRLVSFEESLSYLPERLLGCSKQAKQEKIVLDTVDNAEGLEQLVVVCVGLDAPIRRHVEDLQTRSRLYRGLTRSQLLAIVVNERVQGGWLEFLGMVTFSESSDEAVAEKESVQRIQKAAAKVHEEALQTVVESAAEAHGAPAGASAVAGASQTVGDDQAFVKSAQPDDSTQQMHETSTVWDTSGNTMSKPTSLLFNPFFSTDEVDIPGGTFARTGMFSMRIDGGETEMKFRRVYRLLRQRNYPVLLTDAKAMSLTHLNRLVQSKGVLLAVCSADYGEMEVPDPSKRSSYEELQFAWDRDIEILPLRLRDDWPPRATFGPEHPYDKDGKADALLAATIPPSKIYVECREKSENWIAAQIAKKLRGP</sequence>
<dbReference type="InterPro" id="IPR027417">
    <property type="entry name" value="P-loop_NTPase"/>
</dbReference>
<keyword evidence="3" id="KW-1185">Reference proteome</keyword>
<gene>
    <name evidence="2" type="ORF">AK812_SmicGene16914</name>
</gene>
<evidence type="ECO:0000256" key="1">
    <source>
        <dbReference type="SAM" id="MobiDB-lite"/>
    </source>
</evidence>
<dbReference type="GO" id="GO:0003676">
    <property type="term" value="F:nucleic acid binding"/>
    <property type="evidence" value="ECO:0007669"/>
    <property type="project" value="InterPro"/>
</dbReference>
<dbReference type="Proteomes" id="UP000186817">
    <property type="component" value="Unassembled WGS sequence"/>
</dbReference>